<keyword evidence="3" id="KW-1185">Reference proteome</keyword>
<organism evidence="2 3">
    <name type="scientific">Cochliobolus carbonum (strain 26-R-13)</name>
    <name type="common">Maize leaf spot fungus</name>
    <name type="synonym">Bipolaris zeicola</name>
    <dbReference type="NCBI Taxonomy" id="930089"/>
    <lineage>
        <taxon>Eukaryota</taxon>
        <taxon>Fungi</taxon>
        <taxon>Dikarya</taxon>
        <taxon>Ascomycota</taxon>
        <taxon>Pezizomycotina</taxon>
        <taxon>Dothideomycetes</taxon>
        <taxon>Pleosporomycetidae</taxon>
        <taxon>Pleosporales</taxon>
        <taxon>Pleosporineae</taxon>
        <taxon>Pleosporaceae</taxon>
        <taxon>Bipolaris</taxon>
    </lineage>
</organism>
<evidence type="ECO:0000313" key="2">
    <source>
        <dbReference type="EMBL" id="EUC35997.1"/>
    </source>
</evidence>
<keyword evidence="1" id="KW-0812">Transmembrane</keyword>
<keyword evidence="1" id="KW-0472">Membrane</keyword>
<proteinExistence type="predicted"/>
<protein>
    <submittedName>
        <fullName evidence="2">Uncharacterized protein</fullName>
    </submittedName>
</protein>
<dbReference type="HOGENOM" id="CLU_3092871_0_0_1"/>
<evidence type="ECO:0000256" key="1">
    <source>
        <dbReference type="SAM" id="Phobius"/>
    </source>
</evidence>
<accession>W6Y8Q4</accession>
<feature type="transmembrane region" description="Helical" evidence="1">
    <location>
        <begin position="35"/>
        <end position="51"/>
    </location>
</feature>
<dbReference type="AlphaFoldDB" id="W6Y8Q4"/>
<dbReference type="Proteomes" id="UP000053841">
    <property type="component" value="Unassembled WGS sequence"/>
</dbReference>
<keyword evidence="1" id="KW-1133">Transmembrane helix</keyword>
<gene>
    <name evidence="2" type="ORF">COCCADRAFT_89390</name>
</gene>
<dbReference type="EMBL" id="KI964567">
    <property type="protein sequence ID" value="EUC35997.1"/>
    <property type="molecule type" value="Genomic_DNA"/>
</dbReference>
<feature type="transmembrane region" description="Helical" evidence="1">
    <location>
        <begin position="7"/>
        <end position="23"/>
    </location>
</feature>
<dbReference type="GeneID" id="19152765"/>
<dbReference type="RefSeq" id="XP_007709728.1">
    <property type="nucleotide sequence ID" value="XM_007711538.1"/>
</dbReference>
<feature type="non-terminal residue" evidence="2">
    <location>
        <position position="1"/>
    </location>
</feature>
<dbReference type="KEGG" id="bze:COCCADRAFT_89390"/>
<sequence>KCGVRFASCISFVVYVFSCFWILFDCSILHSDGRFAYFVGLLFCIATKALLM</sequence>
<evidence type="ECO:0000313" key="3">
    <source>
        <dbReference type="Proteomes" id="UP000053841"/>
    </source>
</evidence>
<name>W6Y8Q4_COCC2</name>
<reference evidence="2 3" key="1">
    <citation type="journal article" date="2013" name="PLoS Genet.">
        <title>Comparative genome structure, secondary metabolite, and effector coding capacity across Cochliobolus pathogens.</title>
        <authorList>
            <person name="Condon B.J."/>
            <person name="Leng Y."/>
            <person name="Wu D."/>
            <person name="Bushley K.E."/>
            <person name="Ohm R.A."/>
            <person name="Otillar R."/>
            <person name="Martin J."/>
            <person name="Schackwitz W."/>
            <person name="Grimwood J."/>
            <person name="MohdZainudin N."/>
            <person name="Xue C."/>
            <person name="Wang R."/>
            <person name="Manning V.A."/>
            <person name="Dhillon B."/>
            <person name="Tu Z.J."/>
            <person name="Steffenson B.J."/>
            <person name="Salamov A."/>
            <person name="Sun H."/>
            <person name="Lowry S."/>
            <person name="LaButti K."/>
            <person name="Han J."/>
            <person name="Copeland A."/>
            <person name="Lindquist E."/>
            <person name="Barry K."/>
            <person name="Schmutz J."/>
            <person name="Baker S.E."/>
            <person name="Ciuffetti L.M."/>
            <person name="Grigoriev I.V."/>
            <person name="Zhong S."/>
            <person name="Turgeon B.G."/>
        </authorList>
    </citation>
    <scope>NUCLEOTIDE SEQUENCE [LARGE SCALE GENOMIC DNA]</scope>
    <source>
        <strain evidence="2 3">26-R-13</strain>
    </source>
</reference>